<keyword evidence="3" id="KW-1185">Reference proteome</keyword>
<dbReference type="Pfam" id="PF06186">
    <property type="entry name" value="DUF992"/>
    <property type="match status" value="1"/>
</dbReference>
<keyword evidence="1" id="KW-0732">Signal</keyword>
<evidence type="ECO:0000313" key="3">
    <source>
        <dbReference type="Proteomes" id="UP000249130"/>
    </source>
</evidence>
<organism evidence="2 3">
    <name type="scientific">Rhodoplanes roseus</name>
    <dbReference type="NCBI Taxonomy" id="29409"/>
    <lineage>
        <taxon>Bacteria</taxon>
        <taxon>Pseudomonadati</taxon>
        <taxon>Pseudomonadota</taxon>
        <taxon>Alphaproteobacteria</taxon>
        <taxon>Hyphomicrobiales</taxon>
        <taxon>Nitrobacteraceae</taxon>
        <taxon>Rhodoplanes</taxon>
    </lineage>
</organism>
<dbReference type="AlphaFoldDB" id="A0A327L2Q8"/>
<gene>
    <name evidence="2" type="ORF">CH341_12575</name>
</gene>
<dbReference type="OrthoDB" id="7362478at2"/>
<dbReference type="InterPro" id="IPR009333">
    <property type="entry name" value="DUF992"/>
</dbReference>
<name>A0A327L2Q8_9BRAD</name>
<dbReference type="RefSeq" id="WP_111419383.1">
    <property type="nucleotide sequence ID" value="NZ_NPEX01000071.1"/>
</dbReference>
<comment type="caution">
    <text evidence="2">The sequence shown here is derived from an EMBL/GenBank/DDBJ whole genome shotgun (WGS) entry which is preliminary data.</text>
</comment>
<feature type="chain" id="PRO_5016278564" description="DUF992 domain-containing protein" evidence="1">
    <location>
        <begin position="24"/>
        <end position="154"/>
    </location>
</feature>
<evidence type="ECO:0000256" key="1">
    <source>
        <dbReference type="SAM" id="SignalP"/>
    </source>
</evidence>
<reference evidence="2 3" key="1">
    <citation type="submission" date="2017-07" db="EMBL/GenBank/DDBJ databases">
        <title>Draft Genome Sequences of Select Purple Nonsulfur Bacteria.</title>
        <authorList>
            <person name="Lasarre B."/>
            <person name="Mckinlay J.B."/>
        </authorList>
    </citation>
    <scope>NUCLEOTIDE SEQUENCE [LARGE SCALE GENOMIC DNA]</scope>
    <source>
        <strain evidence="2 3">DSM 5909</strain>
    </source>
</reference>
<dbReference type="EMBL" id="NPEX01000071">
    <property type="protein sequence ID" value="RAI43772.1"/>
    <property type="molecule type" value="Genomic_DNA"/>
</dbReference>
<evidence type="ECO:0000313" key="2">
    <source>
        <dbReference type="EMBL" id="RAI43772.1"/>
    </source>
</evidence>
<accession>A0A327L2Q8</accession>
<protein>
    <recommendedName>
        <fullName evidence="4">DUF992 domain-containing protein</fullName>
    </recommendedName>
</protein>
<evidence type="ECO:0008006" key="4">
    <source>
        <dbReference type="Google" id="ProtNLM"/>
    </source>
</evidence>
<feature type="signal peptide" evidence="1">
    <location>
        <begin position="1"/>
        <end position="23"/>
    </location>
</feature>
<proteinExistence type="predicted"/>
<sequence>MNRFCSALLFVACVVAAPLPAAAQSSVQVGTLTCNLAPSVGLIVGSRQRMTCTFSKANGFRESYRGTVTRIGLDVGFTAGGRMVWGVWSKTQGPRRRALAGTYVGASADIAFGLGVGANALIGGNNRSIALQPVSVSGQVGVNLALGVAGLRLQ</sequence>
<dbReference type="Proteomes" id="UP000249130">
    <property type="component" value="Unassembled WGS sequence"/>
</dbReference>